<evidence type="ECO:0000313" key="1">
    <source>
        <dbReference type="EMBL" id="ANS55633.1"/>
    </source>
</evidence>
<dbReference type="AlphaFoldDB" id="A0A1B1LRF3"/>
<organism evidence="1">
    <name type="scientific">Vibrio parahaemolyticus</name>
    <dbReference type="NCBI Taxonomy" id="670"/>
    <lineage>
        <taxon>Bacteria</taxon>
        <taxon>Pseudomonadati</taxon>
        <taxon>Pseudomonadota</taxon>
        <taxon>Gammaproteobacteria</taxon>
        <taxon>Vibrionales</taxon>
        <taxon>Vibrionaceae</taxon>
        <taxon>Vibrio</taxon>
    </lineage>
</organism>
<proteinExistence type="predicted"/>
<dbReference type="RefSeq" id="WP_017190508.1">
    <property type="nucleotide sequence ID" value="NZ_JAESOU010000012.1"/>
</dbReference>
<dbReference type="EMBL" id="KU356480">
    <property type="protein sequence ID" value="ANS55633.1"/>
    <property type="molecule type" value="Genomic_DNA"/>
</dbReference>
<sequence>MLTAINFFLWSLIGLMCAYKQQNRPTESISKTPWIFLSIISMSVAIAQSVDTVLTPTFQLFSNYLTGELHLSQALSELILLTGFTVICSVYCYLLPVRVSAWASKRGFAQYSDCATI</sequence>
<geneLocation type="plasmid" evidence="1">
    <name>pVPS92-VEB</name>
</geneLocation>
<keyword evidence="1" id="KW-0614">Plasmid</keyword>
<reference evidence="1" key="1">
    <citation type="journal article" date="2016" name="Antimicrob. Agents Chemother.">
        <title>Genetic Characterization of a blaVEB-2-carrying plasmid in Vibrio parahaemolyticus.</title>
        <authorList>
            <person name="Li R."/>
            <person name="Ye L."/>
            <person name="Zheng Z."/>
            <person name="Chan E.W."/>
            <person name="Chen S."/>
        </authorList>
    </citation>
    <scope>NUCLEOTIDE SEQUENCE</scope>
    <source>
        <strain evidence="1">VPS92</strain>
        <plasmid evidence="1">pVPS92-VEB</plasmid>
    </source>
</reference>
<protein>
    <submittedName>
        <fullName evidence="1">Uncharacterized protein</fullName>
    </submittedName>
</protein>
<name>A0A1B1LRF3_VIBPH</name>
<accession>A0A1B1LRF3</accession>